<dbReference type="Proteomes" id="UP000226079">
    <property type="component" value="Unassembled WGS sequence"/>
</dbReference>
<evidence type="ECO:0000313" key="2">
    <source>
        <dbReference type="EMBL" id="PFG18422.1"/>
    </source>
</evidence>
<dbReference type="AlphaFoldDB" id="A0A2A9CXM9"/>
<keyword evidence="1" id="KW-1133">Transmembrane helix</keyword>
<gene>
    <name evidence="2" type="ORF">ATK74_3010</name>
</gene>
<proteinExistence type="predicted"/>
<dbReference type="SUPFAM" id="SSF55729">
    <property type="entry name" value="Acyl-CoA N-acyltransferases (Nat)"/>
    <property type="match status" value="1"/>
</dbReference>
<reference evidence="2 3" key="1">
    <citation type="submission" date="2017-10" db="EMBL/GenBank/DDBJ databases">
        <title>Sequencing the genomes of 1000 actinobacteria strains.</title>
        <authorList>
            <person name="Klenk H.-P."/>
        </authorList>
    </citation>
    <scope>NUCLEOTIDE SEQUENCE [LARGE SCALE GENOMIC DNA]</scope>
    <source>
        <strain evidence="2 3">DSM 15597</strain>
    </source>
</reference>
<keyword evidence="3" id="KW-1185">Reference proteome</keyword>
<accession>A0A2A9CXM9</accession>
<dbReference type="InterPro" id="IPR016181">
    <property type="entry name" value="Acyl_CoA_acyltransferase"/>
</dbReference>
<name>A0A2A9CXM9_9ACTN</name>
<dbReference type="EMBL" id="PDJC01000001">
    <property type="protein sequence ID" value="PFG18422.1"/>
    <property type="molecule type" value="Genomic_DNA"/>
</dbReference>
<dbReference type="Gene3D" id="3.40.630.30">
    <property type="match status" value="1"/>
</dbReference>
<evidence type="ECO:0000313" key="3">
    <source>
        <dbReference type="Proteomes" id="UP000226079"/>
    </source>
</evidence>
<feature type="transmembrane region" description="Helical" evidence="1">
    <location>
        <begin position="38"/>
        <end position="57"/>
    </location>
</feature>
<comment type="caution">
    <text evidence="2">The sequence shown here is derived from an EMBL/GenBank/DDBJ whole genome shotgun (WGS) entry which is preliminary data.</text>
</comment>
<keyword evidence="1" id="KW-0812">Transmembrane</keyword>
<sequence>MGGNGTVPAAHGKGGLPPDPRPVRVAYSWRMGLTWVDLIGYLASALVVASLAMTSVVRLRIVSLVGSVVFVGYGVALGSIPVIITNTAVAAINIWFLRKEFSANRDLGAVPIATDAPFLQDFLRSHAADIAHFHPEFTGPDADDLVLLLTRNGLPAGVFVASRDGDTLRLKLDYVMSAYRDSRIGTWLYRRGTKAFTDAGARQILAASPSPDVRSYLLRVGFRASGDDLALALG</sequence>
<feature type="transmembrane region" description="Helical" evidence="1">
    <location>
        <begin position="64"/>
        <end position="97"/>
    </location>
</feature>
<organism evidence="2 3">
    <name type="scientific">Propionicimonas paludicola</name>
    <dbReference type="NCBI Taxonomy" id="185243"/>
    <lineage>
        <taxon>Bacteria</taxon>
        <taxon>Bacillati</taxon>
        <taxon>Actinomycetota</taxon>
        <taxon>Actinomycetes</taxon>
        <taxon>Propionibacteriales</taxon>
        <taxon>Nocardioidaceae</taxon>
        <taxon>Propionicimonas</taxon>
    </lineage>
</organism>
<evidence type="ECO:0000256" key="1">
    <source>
        <dbReference type="SAM" id="Phobius"/>
    </source>
</evidence>
<keyword evidence="1" id="KW-0472">Membrane</keyword>
<protein>
    <submittedName>
        <fullName evidence="2">Inner membrane protein</fullName>
    </submittedName>
</protein>